<comment type="caution">
    <text evidence="3">The sequence shown here is derived from an EMBL/GenBank/DDBJ whole genome shotgun (WGS) entry which is preliminary data.</text>
</comment>
<protein>
    <submittedName>
        <fullName evidence="3">Uncharacterized protein</fullName>
    </submittedName>
</protein>
<accession>A0ABD1X439</accession>
<keyword evidence="2" id="KW-0472">Membrane</keyword>
<feature type="transmembrane region" description="Helical" evidence="2">
    <location>
        <begin position="929"/>
        <end position="948"/>
    </location>
</feature>
<feature type="region of interest" description="Disordered" evidence="1">
    <location>
        <begin position="57"/>
        <end position="97"/>
    </location>
</feature>
<keyword evidence="4" id="KW-1185">Reference proteome</keyword>
<feature type="transmembrane region" description="Helical" evidence="2">
    <location>
        <begin position="21"/>
        <end position="52"/>
    </location>
</feature>
<reference evidence="4" key="1">
    <citation type="submission" date="2024-07" db="EMBL/GenBank/DDBJ databases">
        <title>Two chromosome-level genome assemblies of Korean endemic species Abeliophyllum distichum and Forsythia ovata (Oleaceae).</title>
        <authorList>
            <person name="Jang H."/>
        </authorList>
    </citation>
    <scope>NUCLEOTIDE SEQUENCE [LARGE SCALE GENOMIC DNA]</scope>
</reference>
<feature type="compositionally biased region" description="Acidic residues" evidence="1">
    <location>
        <begin position="742"/>
        <end position="761"/>
    </location>
</feature>
<keyword evidence="2" id="KW-1133">Transmembrane helix</keyword>
<evidence type="ECO:0000313" key="4">
    <source>
        <dbReference type="Proteomes" id="UP001604277"/>
    </source>
</evidence>
<name>A0ABD1X439_9LAMI</name>
<feature type="compositionally biased region" description="Basic and acidic residues" evidence="1">
    <location>
        <begin position="81"/>
        <end position="91"/>
    </location>
</feature>
<feature type="compositionally biased region" description="Polar residues" evidence="1">
    <location>
        <begin position="770"/>
        <end position="780"/>
    </location>
</feature>
<proteinExistence type="predicted"/>
<evidence type="ECO:0000256" key="2">
    <source>
        <dbReference type="SAM" id="Phobius"/>
    </source>
</evidence>
<feature type="region of interest" description="Disordered" evidence="1">
    <location>
        <begin position="742"/>
        <end position="787"/>
    </location>
</feature>
<sequence length="954" mass="106401">MEEESKKTYHDQEKKKMVMKIGKAGGCGGIGAVVLLGVATLAAAAIASAIIIRRKERKSGKNDHRHQEVEQSLPTELPETLNKENDQDDASKGPITPLSVQINTCNGAADMDVIKDDSDSFLFTENLKLNEKSMLEINGGTGSPAYKEEEIFCSDNTKKLESSANIDCSVTVVYKEEFHLPTFDDKLLLEPESKTKMQSREVEIEITKDDDAIEAVHIDKIMAENNQEMQENIEGKKNAVEMQFSEEDQTQNCRDQEIIISTCSSAAGNIVTENYGEGGQKLLLPFFDSRLIIEHENTNSDEKESSLPIESVEKTEGNKAIETAQVDDGIHKSEMQLVKQECDYPDVEIVQDYEKEISRNDDEQNAENSQYGDHVKDVQTFSLPTELPETLNRENDQDNASKDGQFILPCTPPLVKKISCIGAADMDFEADSASCVFAENFELNEKPIADGPVTVIKEKFHLPTFDDKLLLEPESRNEMHKHKVETELAKEDGVHVDRIMAEDNQNMQGNIEGKQNAVEMKFSEEKTENCHDQEIVSTGSSMPGTIFSENYGDGGKELLLPVFDSQPIIQHENLNSDDKEGSLSIETVQKSERNEAIEMAQVDEGIQNAEMQLGKQEECDYPDAGILQDYEQNAENGQCEDYVKDVQSFLPILRYPSNIMPGIAIEKDSMDELLSTEAIEVDITNVADSANWEMKENSSLELAVCQQKESENTEKEIEEALETIRAGIDTSEYDPIMQMSEDEEKGEDNGDDSDDLDEDDFTNTTEESSVGTGNSSTESNAECAEESLPELSIELQKPKLDNQIVAGKIQEDTSVEEEHDSQINVEKLNIVAGSSETTGGELAKELKQLRLNDLKEEENTEENKGVKAEEPNFLKRVENLNIIPDGKGNAKMTYMVELAATHNDQPAYSSRRRILIGALLALSWFSCTWYFGLSFVKLGLIVFLTMILSKIHGY</sequence>
<dbReference type="AlphaFoldDB" id="A0ABD1X439"/>
<evidence type="ECO:0000313" key="3">
    <source>
        <dbReference type="EMBL" id="KAL2556669.1"/>
    </source>
</evidence>
<dbReference type="EMBL" id="JBFOLJ010000001">
    <property type="protein sequence ID" value="KAL2556669.1"/>
    <property type="molecule type" value="Genomic_DNA"/>
</dbReference>
<organism evidence="3 4">
    <name type="scientific">Forsythia ovata</name>
    <dbReference type="NCBI Taxonomy" id="205694"/>
    <lineage>
        <taxon>Eukaryota</taxon>
        <taxon>Viridiplantae</taxon>
        <taxon>Streptophyta</taxon>
        <taxon>Embryophyta</taxon>
        <taxon>Tracheophyta</taxon>
        <taxon>Spermatophyta</taxon>
        <taxon>Magnoliopsida</taxon>
        <taxon>eudicotyledons</taxon>
        <taxon>Gunneridae</taxon>
        <taxon>Pentapetalae</taxon>
        <taxon>asterids</taxon>
        <taxon>lamiids</taxon>
        <taxon>Lamiales</taxon>
        <taxon>Oleaceae</taxon>
        <taxon>Forsythieae</taxon>
        <taxon>Forsythia</taxon>
    </lineage>
</organism>
<keyword evidence="2" id="KW-0812">Transmembrane</keyword>
<gene>
    <name evidence="3" type="ORF">Fot_01408</name>
</gene>
<feature type="compositionally biased region" description="Basic and acidic residues" evidence="1">
    <location>
        <begin position="59"/>
        <end position="69"/>
    </location>
</feature>
<evidence type="ECO:0000256" key="1">
    <source>
        <dbReference type="SAM" id="MobiDB-lite"/>
    </source>
</evidence>
<dbReference type="Proteomes" id="UP001604277">
    <property type="component" value="Unassembled WGS sequence"/>
</dbReference>